<name>A0A179D819_9BACT</name>
<dbReference type="AlphaFoldDB" id="A0A179D819"/>
<accession>A0A179D819</accession>
<dbReference type="STRING" id="999894.TDIS_0110"/>
<dbReference type="NCBIfam" id="TIGR04081">
    <property type="entry name" value="SbtA family thio(seleno)oxazole RiPP natural product precursor"/>
    <property type="match status" value="1"/>
</dbReference>
<keyword evidence="2" id="KW-1185">Reference proteome</keyword>
<reference evidence="1 2" key="1">
    <citation type="submission" date="2016-04" db="EMBL/GenBank/DDBJ databases">
        <title>Genome analysis of Thermosulfurimonas dismutans, the first thermophilic sulfur-disproportionating bacterium of the phylum Thermodesulfobacteria.</title>
        <authorList>
            <person name="Mardanov A.V."/>
            <person name="Beletsky A.V."/>
            <person name="Kadnikov V.V."/>
            <person name="Slobodkin A.I."/>
            <person name="Ravin N.V."/>
        </authorList>
    </citation>
    <scope>NUCLEOTIDE SEQUENCE [LARGE SCALE GENOMIC DNA]</scope>
    <source>
        <strain evidence="1 2">S95</strain>
    </source>
</reference>
<evidence type="ECO:0000313" key="1">
    <source>
        <dbReference type="EMBL" id="OAQ21592.1"/>
    </source>
</evidence>
<dbReference type="EMBL" id="LWLG01000001">
    <property type="protein sequence ID" value="OAQ21592.1"/>
    <property type="molecule type" value="Genomic_DNA"/>
</dbReference>
<protein>
    <submittedName>
        <fullName evidence="1">Uncharacterized protein</fullName>
    </submittedName>
</protein>
<evidence type="ECO:0000313" key="2">
    <source>
        <dbReference type="Proteomes" id="UP000078390"/>
    </source>
</evidence>
<dbReference type="InterPro" id="IPR023971">
    <property type="entry name" value="GSU1558/StbA-like"/>
</dbReference>
<dbReference type="Proteomes" id="UP000078390">
    <property type="component" value="Unassembled WGS sequence"/>
</dbReference>
<comment type="caution">
    <text evidence="1">The sequence shown here is derived from an EMBL/GenBank/DDBJ whole genome shotgun (WGS) entry which is preliminary data.</text>
</comment>
<gene>
    <name evidence="1" type="ORF">TDIS_0110</name>
</gene>
<sequence>MKTEKIKRMLTGVSLSALLAASGGLSLPARALSQSGCSG</sequence>
<organism evidence="1 2">
    <name type="scientific">Thermosulfurimonas dismutans</name>
    <dbReference type="NCBI Taxonomy" id="999894"/>
    <lineage>
        <taxon>Bacteria</taxon>
        <taxon>Pseudomonadati</taxon>
        <taxon>Thermodesulfobacteriota</taxon>
        <taxon>Thermodesulfobacteria</taxon>
        <taxon>Thermodesulfobacteriales</taxon>
        <taxon>Thermodesulfobacteriaceae</taxon>
        <taxon>Thermosulfurimonas</taxon>
    </lineage>
</organism>
<proteinExistence type="predicted"/>